<dbReference type="Proteomes" id="UP000198281">
    <property type="component" value="Unassembled WGS sequence"/>
</dbReference>
<dbReference type="OrthoDB" id="7014522at2"/>
<dbReference type="AlphaFoldDB" id="A0A239I4I2"/>
<accession>A0A239I4I2</accession>
<dbReference type="SUPFAM" id="SSF52980">
    <property type="entry name" value="Restriction endonuclease-like"/>
    <property type="match status" value="1"/>
</dbReference>
<dbReference type="RefSeq" id="WP_089220598.1">
    <property type="nucleotide sequence ID" value="NZ_FZOS01000021.1"/>
</dbReference>
<dbReference type="InterPro" id="IPR011335">
    <property type="entry name" value="Restrct_endonuc-II-like"/>
</dbReference>
<proteinExistence type="predicted"/>
<reference evidence="2" key="1">
    <citation type="submission" date="2017-06" db="EMBL/GenBank/DDBJ databases">
        <authorList>
            <person name="Varghese N."/>
            <person name="Submissions S."/>
        </authorList>
    </citation>
    <scope>NUCLEOTIDE SEQUENCE [LARGE SCALE GENOMIC DNA]</scope>
    <source>
        <strain evidence="2">LNB2</strain>
    </source>
</reference>
<organism evidence="1 2">
    <name type="scientific">Edaphosphingomonas laterariae</name>
    <dbReference type="NCBI Taxonomy" id="861865"/>
    <lineage>
        <taxon>Bacteria</taxon>
        <taxon>Pseudomonadati</taxon>
        <taxon>Pseudomonadota</taxon>
        <taxon>Alphaproteobacteria</taxon>
        <taxon>Sphingomonadales</taxon>
        <taxon>Rhizorhabdaceae</taxon>
        <taxon>Edaphosphingomonas</taxon>
    </lineage>
</organism>
<evidence type="ECO:0000313" key="1">
    <source>
        <dbReference type="EMBL" id="SNS88439.1"/>
    </source>
</evidence>
<sequence length="348" mass="38377">MIKDRPAHLLTDPTYSVRPPLPYRVDMSPVPDLVARSIADLAGIQPVTKAMFDAAGGDLTDKPSEGEVALFRAAGTEFQLIWIIASLVPRVGNGEGYGTTPFALSLKPAEKRGEIQTATIDWIEKLDLAYDADNPPLFSRFDPFEGSYGLFGMGAPGLAEGKGHLDELGLVIGYYFLATCYDENEVLAPAIGLPEGDAWRRYAKHRRKLLFAPFKNLQPRRIWGADSPIELFLIQELARRGYHPQLQMLIMENGGTYPSFYDLWGDIEFRWSHAAVTEADLFFPDQRVAVFCDGGRYHRSGAKQKKDAAISERLRGFGISPVRIDGRTIVNDLTGAADAVEAALRSAG</sequence>
<evidence type="ECO:0000313" key="2">
    <source>
        <dbReference type="Proteomes" id="UP000198281"/>
    </source>
</evidence>
<protein>
    <recommendedName>
        <fullName evidence="3">DUF559 domain-containing protein</fullName>
    </recommendedName>
</protein>
<dbReference type="Gene3D" id="3.40.960.10">
    <property type="entry name" value="VSR Endonuclease"/>
    <property type="match status" value="1"/>
</dbReference>
<keyword evidence="2" id="KW-1185">Reference proteome</keyword>
<dbReference type="EMBL" id="FZOS01000021">
    <property type="protein sequence ID" value="SNS88439.1"/>
    <property type="molecule type" value="Genomic_DNA"/>
</dbReference>
<gene>
    <name evidence="1" type="ORF">SAMN06295912_12143</name>
</gene>
<name>A0A239I4I2_9SPHN</name>
<evidence type="ECO:0008006" key="3">
    <source>
        <dbReference type="Google" id="ProtNLM"/>
    </source>
</evidence>